<dbReference type="SMART" id="SM00020">
    <property type="entry name" value="Tryp_SPc"/>
    <property type="match status" value="1"/>
</dbReference>
<protein>
    <submittedName>
        <fullName evidence="8">Serine protease 38</fullName>
    </submittedName>
</protein>
<dbReference type="InterPro" id="IPR043504">
    <property type="entry name" value="Peptidase_S1_PA_chymotrypsin"/>
</dbReference>
<keyword evidence="9" id="KW-1185">Reference proteome</keyword>
<dbReference type="InterPro" id="IPR009003">
    <property type="entry name" value="Peptidase_S1_PA"/>
</dbReference>
<organism evidence="8 9">
    <name type="scientific">Spermophilus dauricus</name>
    <name type="common">Daurian ground squirrel</name>
    <dbReference type="NCBI Taxonomy" id="99837"/>
    <lineage>
        <taxon>Eukaryota</taxon>
        <taxon>Metazoa</taxon>
        <taxon>Chordata</taxon>
        <taxon>Craniata</taxon>
        <taxon>Vertebrata</taxon>
        <taxon>Euteleostomi</taxon>
        <taxon>Mammalia</taxon>
        <taxon>Eutheria</taxon>
        <taxon>Euarchontoglires</taxon>
        <taxon>Glires</taxon>
        <taxon>Rodentia</taxon>
        <taxon>Sciuromorpha</taxon>
        <taxon>Sciuridae</taxon>
        <taxon>Xerinae</taxon>
        <taxon>Marmotini</taxon>
        <taxon>Spermophilus</taxon>
    </lineage>
</organism>
<name>A0A8C9QDU8_SPEDA</name>
<dbReference type="PRINTS" id="PR00722">
    <property type="entry name" value="CHYMOTRYPSIN"/>
</dbReference>
<keyword evidence="2 5" id="KW-0378">Hydrolase</keyword>
<dbReference type="Gene3D" id="2.40.10.10">
    <property type="entry name" value="Trypsin-like serine proteases"/>
    <property type="match status" value="1"/>
</dbReference>
<accession>A0A8C9QDU8</accession>
<dbReference type="CDD" id="cd00190">
    <property type="entry name" value="Tryp_SPc"/>
    <property type="match status" value="1"/>
</dbReference>
<reference evidence="8" key="1">
    <citation type="submission" date="2025-08" db="UniProtKB">
        <authorList>
            <consortium name="Ensembl"/>
        </authorList>
    </citation>
    <scope>IDENTIFICATION</scope>
</reference>
<keyword evidence="4" id="KW-1015">Disulfide bond</keyword>
<evidence type="ECO:0000256" key="6">
    <source>
        <dbReference type="SAM" id="SignalP"/>
    </source>
</evidence>
<feature type="domain" description="Peptidase S1" evidence="7">
    <location>
        <begin position="29"/>
        <end position="298"/>
    </location>
</feature>
<evidence type="ECO:0000313" key="9">
    <source>
        <dbReference type="Proteomes" id="UP000694422"/>
    </source>
</evidence>
<reference evidence="8" key="2">
    <citation type="submission" date="2025-09" db="UniProtKB">
        <authorList>
            <consortium name="Ensembl"/>
        </authorList>
    </citation>
    <scope>IDENTIFICATION</scope>
</reference>
<dbReference type="Pfam" id="PF00089">
    <property type="entry name" value="Trypsin"/>
    <property type="match status" value="1"/>
</dbReference>
<feature type="signal peptide" evidence="6">
    <location>
        <begin position="1"/>
        <end position="20"/>
    </location>
</feature>
<dbReference type="Ensembl" id="ENSSDAT00000026493.1">
    <property type="protein sequence ID" value="ENSSDAP00000023160.1"/>
    <property type="gene ID" value="ENSSDAG00000021073.1"/>
</dbReference>
<dbReference type="InterPro" id="IPR001254">
    <property type="entry name" value="Trypsin_dom"/>
</dbReference>
<evidence type="ECO:0000256" key="4">
    <source>
        <dbReference type="ARBA" id="ARBA00023157"/>
    </source>
</evidence>
<evidence type="ECO:0000256" key="3">
    <source>
        <dbReference type="ARBA" id="ARBA00022825"/>
    </source>
</evidence>
<dbReference type="PROSITE" id="PS00134">
    <property type="entry name" value="TRYPSIN_HIS"/>
    <property type="match status" value="1"/>
</dbReference>
<keyword evidence="6" id="KW-0732">Signal</keyword>
<dbReference type="PROSITE" id="PS50240">
    <property type="entry name" value="TRYPSIN_DOM"/>
    <property type="match status" value="1"/>
</dbReference>
<evidence type="ECO:0000313" key="8">
    <source>
        <dbReference type="Ensembl" id="ENSSDAP00000023160.1"/>
    </source>
</evidence>
<evidence type="ECO:0000256" key="5">
    <source>
        <dbReference type="RuleBase" id="RU363034"/>
    </source>
</evidence>
<dbReference type="GO" id="GO:0006508">
    <property type="term" value="P:proteolysis"/>
    <property type="evidence" value="ECO:0007669"/>
    <property type="project" value="UniProtKB-KW"/>
</dbReference>
<evidence type="ECO:0000256" key="1">
    <source>
        <dbReference type="ARBA" id="ARBA00022670"/>
    </source>
</evidence>
<dbReference type="InterPro" id="IPR001314">
    <property type="entry name" value="Peptidase_S1A"/>
</dbReference>
<dbReference type="PANTHER" id="PTHR24252">
    <property type="entry name" value="ACROSIN-RELATED"/>
    <property type="match status" value="1"/>
</dbReference>
<dbReference type="GO" id="GO:0004252">
    <property type="term" value="F:serine-type endopeptidase activity"/>
    <property type="evidence" value="ECO:0007669"/>
    <property type="project" value="InterPro"/>
</dbReference>
<dbReference type="InterPro" id="IPR033116">
    <property type="entry name" value="TRYPSIN_SER"/>
</dbReference>
<sequence>MPHLQEWVGWVLCHMPRVGAITCPAGAAVIGGSMSCWGRHRVSRAQALSRVRLARPHRLGALSPATTYSTCCAGSSMAAPASGLGAFHVCGGSILNEYWVLSAAHCFGRDKSIQIFDMYVGIVNLLVANEHTQWFEVNQVILHPNYERFHPVGADVALVQLKTRIVFSDAVLPVCLAPPDVNLTNLSCWATGWGVVTQQGHTTDELQEVQLPLVSKALCALLYRHSSYILPDMLCAGDLFNMRTVCEGDSGGPLVCEFNHTWLQIGIVSWGRGCTQPLYPGVYARVSYFSNWIRYNIEITPIPPQPTPALCPILEVTVGVLVATLVGLLVL</sequence>
<dbReference type="InterPro" id="IPR018114">
    <property type="entry name" value="TRYPSIN_HIS"/>
</dbReference>
<evidence type="ECO:0000256" key="2">
    <source>
        <dbReference type="ARBA" id="ARBA00022801"/>
    </source>
</evidence>
<dbReference type="FunFam" id="2.40.10.10:FF:000003">
    <property type="entry name" value="Transmembrane serine protease 3"/>
    <property type="match status" value="1"/>
</dbReference>
<keyword evidence="1 5" id="KW-0645">Protease</keyword>
<dbReference type="SUPFAM" id="SSF50494">
    <property type="entry name" value="Trypsin-like serine proteases"/>
    <property type="match status" value="1"/>
</dbReference>
<dbReference type="PANTHER" id="PTHR24252:SF20">
    <property type="entry name" value="LOW QUALITY PROTEIN: TRANSMEMBRANE PROTEASE SERINE 6"/>
    <property type="match status" value="1"/>
</dbReference>
<proteinExistence type="predicted"/>
<feature type="chain" id="PRO_5034994642" evidence="6">
    <location>
        <begin position="21"/>
        <end position="331"/>
    </location>
</feature>
<keyword evidence="3 5" id="KW-0720">Serine protease</keyword>
<dbReference type="PROSITE" id="PS00135">
    <property type="entry name" value="TRYPSIN_SER"/>
    <property type="match status" value="1"/>
</dbReference>
<dbReference type="AlphaFoldDB" id="A0A8C9QDU8"/>
<dbReference type="Proteomes" id="UP000694422">
    <property type="component" value="Unplaced"/>
</dbReference>
<evidence type="ECO:0000259" key="7">
    <source>
        <dbReference type="PROSITE" id="PS50240"/>
    </source>
</evidence>